<name>X1GTH2_9ZZZZ</name>
<organism evidence="1">
    <name type="scientific">marine sediment metagenome</name>
    <dbReference type="NCBI Taxonomy" id="412755"/>
    <lineage>
        <taxon>unclassified sequences</taxon>
        <taxon>metagenomes</taxon>
        <taxon>ecological metagenomes</taxon>
    </lineage>
</organism>
<dbReference type="EMBL" id="BARU01021449">
    <property type="protein sequence ID" value="GAH60447.1"/>
    <property type="molecule type" value="Genomic_DNA"/>
</dbReference>
<sequence>MDASEELRTEEMKFKPIREDFNLYQLSDGNILKIKSVVTRVVKNPDKIDDLGMS</sequence>
<accession>X1GTH2</accession>
<comment type="caution">
    <text evidence="1">The sequence shown here is derived from an EMBL/GenBank/DDBJ whole genome shotgun (WGS) entry which is preliminary data.</text>
</comment>
<proteinExistence type="predicted"/>
<feature type="non-terminal residue" evidence="1">
    <location>
        <position position="54"/>
    </location>
</feature>
<reference evidence="1" key="1">
    <citation type="journal article" date="2014" name="Front. Microbiol.">
        <title>High frequency of phylogenetically diverse reductive dehalogenase-homologous genes in deep subseafloor sedimentary metagenomes.</title>
        <authorList>
            <person name="Kawai M."/>
            <person name="Futagami T."/>
            <person name="Toyoda A."/>
            <person name="Takaki Y."/>
            <person name="Nishi S."/>
            <person name="Hori S."/>
            <person name="Arai W."/>
            <person name="Tsubouchi T."/>
            <person name="Morono Y."/>
            <person name="Uchiyama I."/>
            <person name="Ito T."/>
            <person name="Fujiyama A."/>
            <person name="Inagaki F."/>
            <person name="Takami H."/>
        </authorList>
    </citation>
    <scope>NUCLEOTIDE SEQUENCE</scope>
    <source>
        <strain evidence="1">Expedition CK06-06</strain>
    </source>
</reference>
<dbReference type="AlphaFoldDB" id="X1GTH2"/>
<protein>
    <submittedName>
        <fullName evidence="1">Uncharacterized protein</fullName>
    </submittedName>
</protein>
<evidence type="ECO:0000313" key="1">
    <source>
        <dbReference type="EMBL" id="GAH60447.1"/>
    </source>
</evidence>
<gene>
    <name evidence="1" type="ORF">S03H2_35096</name>
</gene>